<keyword evidence="2" id="KW-1133">Transmembrane helix</keyword>
<evidence type="ECO:0000313" key="3">
    <source>
        <dbReference type="EMBL" id="RMS50410.1"/>
    </source>
</evidence>
<dbReference type="EMBL" id="RBSP01000280">
    <property type="protein sequence ID" value="RMS50410.1"/>
    <property type="molecule type" value="Genomic_DNA"/>
</dbReference>
<comment type="caution">
    <text evidence="3">The sequence shown here is derived from an EMBL/GenBank/DDBJ whole genome shotgun (WGS) entry which is preliminary data.</text>
</comment>
<evidence type="ECO:0000256" key="1">
    <source>
        <dbReference type="SAM" id="MobiDB-lite"/>
    </source>
</evidence>
<name>A0A658KAY8_PSEA0</name>
<proteinExistence type="predicted"/>
<dbReference type="Proteomes" id="UP000270873">
    <property type="component" value="Unassembled WGS sequence"/>
</dbReference>
<evidence type="ECO:0000256" key="2">
    <source>
        <dbReference type="SAM" id="Phobius"/>
    </source>
</evidence>
<organism evidence="3 4">
    <name type="scientific">Pseudomonas amygdali pv. photiniae</name>
    <dbReference type="NCBI Taxonomy" id="251724"/>
    <lineage>
        <taxon>Bacteria</taxon>
        <taxon>Pseudomonadati</taxon>
        <taxon>Pseudomonadota</taxon>
        <taxon>Gammaproteobacteria</taxon>
        <taxon>Pseudomonadales</taxon>
        <taxon>Pseudomonadaceae</taxon>
        <taxon>Pseudomonas</taxon>
        <taxon>Pseudomonas amygdali</taxon>
    </lineage>
</organism>
<feature type="transmembrane region" description="Helical" evidence="2">
    <location>
        <begin position="72"/>
        <end position="91"/>
    </location>
</feature>
<feature type="region of interest" description="Disordered" evidence="1">
    <location>
        <begin position="156"/>
        <end position="204"/>
    </location>
</feature>
<accession>A0A658KAY8</accession>
<feature type="compositionally biased region" description="Basic and acidic residues" evidence="1">
    <location>
        <begin position="169"/>
        <end position="197"/>
    </location>
</feature>
<sequence length="204" mass="21731">MLGPATDLAGGFADIVLGAFTIKDGVKSGDKLAQAAGGLQIAGGAFGASAGVLGTAALVGAGGAAATALAGPFFLVGVVIAVVGGIIGYFVDHNKKQKASEKENDWYRDLAADGLLQSDWGDKVEYAHYSIHHYREREAPEDDSLFRFQSAEWKHFDETPQEGGSSTNRLDDTLHVEYGEPHKSPDQQKRDELREAPRWSGSKV</sequence>
<dbReference type="AlphaFoldDB" id="A0A658KAY8"/>
<protein>
    <submittedName>
        <fullName evidence="3">Uncharacterized protein</fullName>
    </submittedName>
</protein>
<gene>
    <name evidence="3" type="ORF">ALP66_04560</name>
</gene>
<reference evidence="3 4" key="1">
    <citation type="submission" date="2018-08" db="EMBL/GenBank/DDBJ databases">
        <title>Recombination of ecologically and evolutionarily significant loci maintains genetic cohesion in the Pseudomonas syringae species complex.</title>
        <authorList>
            <person name="Dillon M."/>
            <person name="Thakur S."/>
            <person name="Almeida R.N.D."/>
            <person name="Weir B.S."/>
            <person name="Guttman D.S."/>
        </authorList>
    </citation>
    <scope>NUCLEOTIDE SEQUENCE [LARGE SCALE GENOMIC DNA]</scope>
    <source>
        <strain evidence="3 4">ICMP 7847</strain>
    </source>
</reference>
<evidence type="ECO:0000313" key="4">
    <source>
        <dbReference type="Proteomes" id="UP000270873"/>
    </source>
</evidence>
<keyword evidence="2" id="KW-0812">Transmembrane</keyword>
<feature type="transmembrane region" description="Helical" evidence="2">
    <location>
        <begin position="41"/>
        <end position="66"/>
    </location>
</feature>
<keyword evidence="2" id="KW-0472">Membrane</keyword>